<name>A0A2U1CFR3_9FIRM</name>
<evidence type="ECO:0000313" key="1">
    <source>
        <dbReference type="EMBL" id="PVY59748.1"/>
    </source>
</evidence>
<accession>A0A2U1CFR3</accession>
<gene>
    <name evidence="1" type="ORF">C7373_101262</name>
</gene>
<organism evidence="1 2">
    <name type="scientific">Intestinimonas butyriciproducens</name>
    <dbReference type="NCBI Taxonomy" id="1297617"/>
    <lineage>
        <taxon>Bacteria</taxon>
        <taxon>Bacillati</taxon>
        <taxon>Bacillota</taxon>
        <taxon>Clostridia</taxon>
        <taxon>Eubacteriales</taxon>
        <taxon>Intestinimonas</taxon>
    </lineage>
</organism>
<comment type="caution">
    <text evidence="1">The sequence shown here is derived from an EMBL/GenBank/DDBJ whole genome shotgun (WGS) entry which is preliminary data.</text>
</comment>
<dbReference type="AlphaFoldDB" id="A0A2U1CFR3"/>
<dbReference type="EMBL" id="QEKK01000001">
    <property type="protein sequence ID" value="PVY59748.1"/>
    <property type="molecule type" value="Genomic_DNA"/>
</dbReference>
<reference evidence="1 2" key="1">
    <citation type="submission" date="2018-04" db="EMBL/GenBank/DDBJ databases">
        <title>Genomic Encyclopedia of Type Strains, Phase IV (KMG-IV): sequencing the most valuable type-strain genomes for metagenomic binning, comparative biology and taxonomic classification.</title>
        <authorList>
            <person name="Goeker M."/>
        </authorList>
    </citation>
    <scope>NUCLEOTIDE SEQUENCE [LARGE SCALE GENOMIC DNA]</scope>
    <source>
        <strain evidence="1 2">DSM 26588</strain>
    </source>
</reference>
<proteinExistence type="predicted"/>
<evidence type="ECO:0000313" key="2">
    <source>
        <dbReference type="Proteomes" id="UP000245778"/>
    </source>
</evidence>
<sequence length="64" mass="7021">MALLAAPRKGAFLIDSRDADILNTRSGAVLEALQKIRKAEASGKDTSRLRQLDERISTLRAKGR</sequence>
<protein>
    <submittedName>
        <fullName evidence="1">Uncharacterized protein</fullName>
    </submittedName>
</protein>
<dbReference type="Proteomes" id="UP000245778">
    <property type="component" value="Unassembled WGS sequence"/>
</dbReference>